<dbReference type="AlphaFoldDB" id="A0A6I4TW30"/>
<gene>
    <name evidence="1" type="ORF">GRI97_10715</name>
</gene>
<evidence type="ECO:0000313" key="1">
    <source>
        <dbReference type="EMBL" id="MXO99460.1"/>
    </source>
</evidence>
<sequence>MDEKEPQTFYRAASPVYLSHASRLVPAGQRFGVPVNTPPGDGWIASDGLVAPVKKG</sequence>
<accession>A0A6I4TW30</accession>
<protein>
    <submittedName>
        <fullName evidence="1">Uncharacterized protein</fullName>
    </submittedName>
</protein>
<dbReference type="Proteomes" id="UP000469430">
    <property type="component" value="Unassembled WGS sequence"/>
</dbReference>
<dbReference type="RefSeq" id="WP_161391180.1">
    <property type="nucleotide sequence ID" value="NZ_JBHSCP010000001.1"/>
</dbReference>
<comment type="caution">
    <text evidence="1">The sequence shown here is derived from an EMBL/GenBank/DDBJ whole genome shotgun (WGS) entry which is preliminary data.</text>
</comment>
<evidence type="ECO:0000313" key="2">
    <source>
        <dbReference type="Proteomes" id="UP000469430"/>
    </source>
</evidence>
<reference evidence="1 2" key="1">
    <citation type="submission" date="2019-12" db="EMBL/GenBank/DDBJ databases">
        <title>Genomic-based taxomic classification of the family Erythrobacteraceae.</title>
        <authorList>
            <person name="Xu L."/>
        </authorList>
    </citation>
    <scope>NUCLEOTIDE SEQUENCE [LARGE SCALE GENOMIC DNA]</scope>
    <source>
        <strain evidence="1 2">S36</strain>
    </source>
</reference>
<proteinExistence type="predicted"/>
<dbReference type="EMBL" id="WTYJ01000002">
    <property type="protein sequence ID" value="MXO99460.1"/>
    <property type="molecule type" value="Genomic_DNA"/>
</dbReference>
<organism evidence="1 2">
    <name type="scientific">Croceibacterium xixiisoli</name>
    <dbReference type="NCBI Taxonomy" id="1476466"/>
    <lineage>
        <taxon>Bacteria</taxon>
        <taxon>Pseudomonadati</taxon>
        <taxon>Pseudomonadota</taxon>
        <taxon>Alphaproteobacteria</taxon>
        <taxon>Sphingomonadales</taxon>
        <taxon>Erythrobacteraceae</taxon>
        <taxon>Croceibacterium</taxon>
    </lineage>
</organism>
<keyword evidence="2" id="KW-1185">Reference proteome</keyword>
<name>A0A6I4TW30_9SPHN</name>